<reference evidence="2" key="2">
    <citation type="submission" date="2025-08" db="UniProtKB">
        <authorList>
            <consortium name="Ensembl"/>
        </authorList>
    </citation>
    <scope>IDENTIFICATION</scope>
</reference>
<evidence type="ECO:0000313" key="3">
    <source>
        <dbReference type="Proteomes" id="UP000291020"/>
    </source>
</evidence>
<feature type="region of interest" description="Disordered" evidence="1">
    <location>
        <begin position="1"/>
        <end position="23"/>
    </location>
</feature>
<proteinExistence type="predicted"/>
<reference evidence="3" key="1">
    <citation type="journal article" date="2017" name="PLoS ONE">
        <title>The Agassiz's desert tortoise genome provides a resource for the conservation of a threatened species.</title>
        <authorList>
            <person name="Tollis M."/>
            <person name="DeNardo D.F."/>
            <person name="Cornelius J.A."/>
            <person name="Dolby G.A."/>
            <person name="Edwards T."/>
            <person name="Henen B.T."/>
            <person name="Karl A.E."/>
            <person name="Murphy R.W."/>
            <person name="Kusumi K."/>
        </authorList>
    </citation>
    <scope>NUCLEOTIDE SEQUENCE [LARGE SCALE GENOMIC DNA]</scope>
</reference>
<sequence>MSLTDLGQAAEPSPRGAERPFAGWRGDYLEDSEEAELAQFLKEFPSGESCRKVELEEGKRAPGQGPVDPGVFSSIAQPIADELLDEKELRPFSRPRPLDFQQHIAAPAPLSPSRPRSPWGKLDPYDSSEVRCIPGQASQSTRSSSLWVTGGRELGGLYSSDLLKELRVGKIPAWWKSAPWSCSKASAP</sequence>
<evidence type="ECO:0000313" key="2">
    <source>
        <dbReference type="Ensembl" id="ENSGAGP00000007377.1"/>
    </source>
</evidence>
<keyword evidence="3" id="KW-1185">Reference proteome</keyword>
<dbReference type="STRING" id="38772.ENSGAGP00000007377"/>
<dbReference type="AlphaFoldDB" id="A0A452GYQ5"/>
<evidence type="ECO:0000256" key="1">
    <source>
        <dbReference type="SAM" id="MobiDB-lite"/>
    </source>
</evidence>
<dbReference type="Ensembl" id="ENSGAGT00000008524.1">
    <property type="protein sequence ID" value="ENSGAGP00000007377.1"/>
    <property type="gene ID" value="ENSGAGG00000005924.1"/>
</dbReference>
<feature type="region of interest" description="Disordered" evidence="1">
    <location>
        <begin position="52"/>
        <end position="72"/>
    </location>
</feature>
<protein>
    <submittedName>
        <fullName evidence="2">Uncharacterized protein</fullName>
    </submittedName>
</protein>
<organism evidence="2 3">
    <name type="scientific">Gopherus agassizii</name>
    <name type="common">Agassiz's desert tortoise</name>
    <dbReference type="NCBI Taxonomy" id="38772"/>
    <lineage>
        <taxon>Eukaryota</taxon>
        <taxon>Metazoa</taxon>
        <taxon>Chordata</taxon>
        <taxon>Craniata</taxon>
        <taxon>Vertebrata</taxon>
        <taxon>Euteleostomi</taxon>
        <taxon>Archelosauria</taxon>
        <taxon>Testudinata</taxon>
        <taxon>Testudines</taxon>
        <taxon>Cryptodira</taxon>
        <taxon>Durocryptodira</taxon>
        <taxon>Testudinoidea</taxon>
        <taxon>Testudinidae</taxon>
        <taxon>Gopherus</taxon>
    </lineage>
</organism>
<feature type="compositionally biased region" description="Low complexity" evidence="1">
    <location>
        <begin position="105"/>
        <end position="118"/>
    </location>
</feature>
<dbReference type="Proteomes" id="UP000291020">
    <property type="component" value="Unassembled WGS sequence"/>
</dbReference>
<reference evidence="2" key="3">
    <citation type="submission" date="2025-09" db="UniProtKB">
        <authorList>
            <consortium name="Ensembl"/>
        </authorList>
    </citation>
    <scope>IDENTIFICATION</scope>
</reference>
<feature type="region of interest" description="Disordered" evidence="1">
    <location>
        <begin position="101"/>
        <end position="125"/>
    </location>
</feature>
<name>A0A452GYQ5_9SAUR</name>
<accession>A0A452GYQ5</accession>